<comment type="caution">
    <text evidence="2">The sequence shown here is derived from an EMBL/GenBank/DDBJ whole genome shotgun (WGS) entry which is preliminary data.</text>
</comment>
<evidence type="ECO:0000256" key="1">
    <source>
        <dbReference type="SAM" id="Phobius"/>
    </source>
</evidence>
<accession>A0ABU6K584</accession>
<keyword evidence="1" id="KW-1133">Transmembrane helix</keyword>
<keyword evidence="1" id="KW-0812">Transmembrane</keyword>
<feature type="transmembrane region" description="Helical" evidence="1">
    <location>
        <begin position="12"/>
        <end position="33"/>
    </location>
</feature>
<dbReference type="EMBL" id="JAYXHS010000002">
    <property type="protein sequence ID" value="MEC5386736.1"/>
    <property type="molecule type" value="Genomic_DNA"/>
</dbReference>
<evidence type="ECO:0000313" key="2">
    <source>
        <dbReference type="EMBL" id="MEC5386736.1"/>
    </source>
</evidence>
<dbReference type="Proteomes" id="UP001331561">
    <property type="component" value="Unassembled WGS sequence"/>
</dbReference>
<gene>
    <name evidence="2" type="ORF">VVD49_13460</name>
</gene>
<protein>
    <submittedName>
        <fullName evidence="2">Uncharacterized protein</fullName>
    </submittedName>
</protein>
<name>A0ABU6K584_9RHOO</name>
<evidence type="ECO:0000313" key="3">
    <source>
        <dbReference type="Proteomes" id="UP001331561"/>
    </source>
</evidence>
<reference evidence="2 3" key="1">
    <citation type="submission" date="2024-01" db="EMBL/GenBank/DDBJ databases">
        <title>Uliginosibacterium soil sp. nov.</title>
        <authorList>
            <person name="Lv Y."/>
        </authorList>
    </citation>
    <scope>NUCLEOTIDE SEQUENCE [LARGE SCALE GENOMIC DNA]</scope>
    <source>
        <strain evidence="2 3">H3</strain>
    </source>
</reference>
<dbReference type="RefSeq" id="WP_327599695.1">
    <property type="nucleotide sequence ID" value="NZ_JAYXHS010000002.1"/>
</dbReference>
<proteinExistence type="predicted"/>
<sequence>MIDFSLDVAELAMVFGVALVSGACSGFLFEWTCSIFRDAVGKE</sequence>
<keyword evidence="3" id="KW-1185">Reference proteome</keyword>
<keyword evidence="1" id="KW-0472">Membrane</keyword>
<organism evidence="2 3">
    <name type="scientific">Uliginosibacterium silvisoli</name>
    <dbReference type="NCBI Taxonomy" id="3114758"/>
    <lineage>
        <taxon>Bacteria</taxon>
        <taxon>Pseudomonadati</taxon>
        <taxon>Pseudomonadota</taxon>
        <taxon>Betaproteobacteria</taxon>
        <taxon>Rhodocyclales</taxon>
        <taxon>Zoogloeaceae</taxon>
        <taxon>Uliginosibacterium</taxon>
    </lineage>
</organism>